<evidence type="ECO:0000259" key="5">
    <source>
        <dbReference type="PROSITE" id="PS51670"/>
    </source>
</evidence>
<dbReference type="Pfam" id="PF01549">
    <property type="entry name" value="ShK"/>
    <property type="match status" value="2"/>
</dbReference>
<dbReference type="PROSITE" id="PS50060">
    <property type="entry name" value="MAM_2"/>
    <property type="match status" value="1"/>
</dbReference>
<evidence type="ECO:0000313" key="6">
    <source>
        <dbReference type="EMBL" id="CAH3166185.1"/>
    </source>
</evidence>
<dbReference type="Gene3D" id="2.60.120.200">
    <property type="match status" value="1"/>
</dbReference>
<evidence type="ECO:0008006" key="8">
    <source>
        <dbReference type="Google" id="ProtNLM"/>
    </source>
</evidence>
<dbReference type="PANTHER" id="PTHR21724">
    <property type="entry name" value="SHKT DOMAIN-CONTAINING PROTEIN"/>
    <property type="match status" value="1"/>
</dbReference>
<feature type="domain" description="MAM" evidence="4">
    <location>
        <begin position="172"/>
        <end position="253"/>
    </location>
</feature>
<keyword evidence="7" id="KW-1185">Reference proteome</keyword>
<dbReference type="SUPFAM" id="SSF49899">
    <property type="entry name" value="Concanavalin A-like lectins/glucanases"/>
    <property type="match status" value="1"/>
</dbReference>
<dbReference type="AlphaFoldDB" id="A0AAU9Y3R8"/>
<dbReference type="PROSITE" id="PS51670">
    <property type="entry name" value="SHKT"/>
    <property type="match status" value="2"/>
</dbReference>
<gene>
    <name evidence="6" type="ORF">PMEA_00005200</name>
</gene>
<evidence type="ECO:0000256" key="3">
    <source>
        <dbReference type="SAM" id="SignalP"/>
    </source>
</evidence>
<keyword evidence="3" id="KW-0732">Signal</keyword>
<dbReference type="GO" id="GO:0016020">
    <property type="term" value="C:membrane"/>
    <property type="evidence" value="ECO:0007669"/>
    <property type="project" value="InterPro"/>
</dbReference>
<feature type="chain" id="PRO_5043728967" description="ShKT domain-containing protein" evidence="3">
    <location>
        <begin position="22"/>
        <end position="308"/>
    </location>
</feature>
<protein>
    <recommendedName>
        <fullName evidence="8">ShKT domain-containing protein</fullName>
    </recommendedName>
</protein>
<keyword evidence="1" id="KW-0800">Toxin</keyword>
<proteinExistence type="predicted"/>
<feature type="domain" description="ShKT" evidence="5">
    <location>
        <begin position="53"/>
        <end position="86"/>
    </location>
</feature>
<organism evidence="6 7">
    <name type="scientific">Pocillopora meandrina</name>
    <dbReference type="NCBI Taxonomy" id="46732"/>
    <lineage>
        <taxon>Eukaryota</taxon>
        <taxon>Metazoa</taxon>
        <taxon>Cnidaria</taxon>
        <taxon>Anthozoa</taxon>
        <taxon>Hexacorallia</taxon>
        <taxon>Scleractinia</taxon>
        <taxon>Astrocoeniina</taxon>
        <taxon>Pocilloporidae</taxon>
        <taxon>Pocillopora</taxon>
    </lineage>
</organism>
<dbReference type="InterPro" id="IPR000998">
    <property type="entry name" value="MAM_dom"/>
</dbReference>
<evidence type="ECO:0000313" key="7">
    <source>
        <dbReference type="Proteomes" id="UP001159428"/>
    </source>
</evidence>
<dbReference type="Gene3D" id="1.10.10.1940">
    <property type="match status" value="2"/>
</dbReference>
<evidence type="ECO:0000256" key="1">
    <source>
        <dbReference type="ARBA" id="ARBA00022656"/>
    </source>
</evidence>
<accession>A0AAU9Y3R8</accession>
<comment type="caution">
    <text evidence="6">The sequence shown here is derived from an EMBL/GenBank/DDBJ whole genome shotgun (WGS) entry which is preliminary data.</text>
</comment>
<name>A0AAU9Y3R8_9CNID</name>
<dbReference type="InterPro" id="IPR003582">
    <property type="entry name" value="ShKT_dom"/>
</dbReference>
<evidence type="ECO:0000259" key="4">
    <source>
        <dbReference type="PROSITE" id="PS50060"/>
    </source>
</evidence>
<dbReference type="PANTHER" id="PTHR21724:SF109">
    <property type="entry name" value="SHKT DOMAIN-CONTAINING PROTEIN"/>
    <property type="match status" value="1"/>
</dbReference>
<comment type="caution">
    <text evidence="2">Lacks conserved residue(s) required for the propagation of feature annotation.</text>
</comment>
<dbReference type="InterPro" id="IPR013320">
    <property type="entry name" value="ConA-like_dom_sf"/>
</dbReference>
<evidence type="ECO:0000256" key="2">
    <source>
        <dbReference type="PROSITE-ProRule" id="PRU01005"/>
    </source>
</evidence>
<dbReference type="EMBL" id="CALNXJ010000130">
    <property type="protein sequence ID" value="CAH3166185.1"/>
    <property type="molecule type" value="Genomic_DNA"/>
</dbReference>
<dbReference type="SMART" id="SM00254">
    <property type="entry name" value="ShKT"/>
    <property type="match status" value="2"/>
</dbReference>
<sequence length="308" mass="32972">MAIRWLAVLCAWALIAQFALSLPAEEYPEEFELDEPEAPEEEVKIRQRRQSACEDQLNYCSQWPDKYCQDYRDYMKKNCPRKCGYCGGPTKPPACEDKSQYCSGWKSSGFCDQSSQWHNYMKNNCGKTCGFCGGGGGGGGGEGGGGGGGGGGSGGGGGGGGGGVSNASDKVKKCTFDDSMCDWHNVPFDDDTDFVIKSSISGGPSSGAGGSGKFLVTETSNGKAQLLIPFELVLGSHNADHGTMCIRFNYYITRGSLTLYKIENRKGSRKTSLAAISNQGNQGVWKCEKVRVEVSVHRQVSPTRTSTS</sequence>
<dbReference type="GO" id="GO:0090729">
    <property type="term" value="F:toxin activity"/>
    <property type="evidence" value="ECO:0007669"/>
    <property type="project" value="UniProtKB-KW"/>
</dbReference>
<feature type="domain" description="ShKT" evidence="5">
    <location>
        <begin position="95"/>
        <end position="132"/>
    </location>
</feature>
<dbReference type="Proteomes" id="UP001159428">
    <property type="component" value="Unassembled WGS sequence"/>
</dbReference>
<reference evidence="6 7" key="1">
    <citation type="submission" date="2022-05" db="EMBL/GenBank/DDBJ databases">
        <authorList>
            <consortium name="Genoscope - CEA"/>
            <person name="William W."/>
        </authorList>
    </citation>
    <scope>NUCLEOTIDE SEQUENCE [LARGE SCALE GENOMIC DNA]</scope>
</reference>
<feature type="signal peptide" evidence="3">
    <location>
        <begin position="1"/>
        <end position="21"/>
    </location>
</feature>